<evidence type="ECO:0000256" key="4">
    <source>
        <dbReference type="ARBA" id="ARBA00022475"/>
    </source>
</evidence>
<dbReference type="Proteomes" id="UP000321827">
    <property type="component" value="Unassembled WGS sequence"/>
</dbReference>
<dbReference type="RefSeq" id="WP_147145953.1">
    <property type="nucleotide sequence ID" value="NZ_BJXN01000004.1"/>
</dbReference>
<dbReference type="AlphaFoldDB" id="A0A511RI01"/>
<dbReference type="InterPro" id="IPR044537">
    <property type="entry name" value="Rip2-like"/>
</dbReference>
<keyword evidence="4" id="KW-1003">Cell membrane</keyword>
<comment type="subcellular location">
    <subcellularLocation>
        <location evidence="2">Cell membrane</location>
        <topology evidence="2">Multi-pass membrane protein</topology>
    </subcellularLocation>
</comment>
<evidence type="ECO:0000256" key="9">
    <source>
        <dbReference type="ARBA" id="ARBA00022833"/>
    </source>
</evidence>
<dbReference type="GO" id="GO:0046872">
    <property type="term" value="F:metal ion binding"/>
    <property type="evidence" value="ECO:0007669"/>
    <property type="project" value="UniProtKB-KW"/>
</dbReference>
<evidence type="ECO:0000256" key="1">
    <source>
        <dbReference type="ARBA" id="ARBA00001947"/>
    </source>
</evidence>
<sequence>MGLLVYLSQPLVFLVAFAAAAFGLVVHNLVQAWLADRYGDALPRRMGFLTLDAKTHLDPLGLLFLALLGFGWPRSVPFRLNGSKGLIVALSGPVGFLLAAFVYLLVASLLPRSLGLDQIAFGLQVAAGVMVIEAAVFLFPVPPLDGARAIYAAGSYEARRFMDQLASYGPIGFILIFLVLSYTGVLGAVQAGLMGLLQTLLRLIGL</sequence>
<evidence type="ECO:0000256" key="5">
    <source>
        <dbReference type="ARBA" id="ARBA00022670"/>
    </source>
</evidence>
<gene>
    <name evidence="14" type="ORF">ODE01S_07180</name>
</gene>
<name>A0A511RI01_9DEIN</name>
<keyword evidence="6 13" id="KW-0812">Transmembrane</keyword>
<proteinExistence type="inferred from homology"/>
<keyword evidence="9" id="KW-0862">Zinc</keyword>
<evidence type="ECO:0000256" key="3">
    <source>
        <dbReference type="ARBA" id="ARBA00007931"/>
    </source>
</evidence>
<feature type="transmembrane region" description="Helical" evidence="13">
    <location>
        <begin position="56"/>
        <end position="73"/>
    </location>
</feature>
<dbReference type="InterPro" id="IPR052348">
    <property type="entry name" value="Metallopeptidase_M50B"/>
</dbReference>
<dbReference type="GO" id="GO:0008237">
    <property type="term" value="F:metallopeptidase activity"/>
    <property type="evidence" value="ECO:0007669"/>
    <property type="project" value="UniProtKB-KW"/>
</dbReference>
<comment type="similarity">
    <text evidence="3">Belongs to the peptidase M50B family.</text>
</comment>
<feature type="transmembrane region" description="Helical" evidence="13">
    <location>
        <begin position="171"/>
        <end position="197"/>
    </location>
</feature>
<dbReference type="EMBL" id="BJXN01000004">
    <property type="protein sequence ID" value="GEM89284.1"/>
    <property type="molecule type" value="Genomic_DNA"/>
</dbReference>
<dbReference type="GO" id="GO:0006508">
    <property type="term" value="P:proteolysis"/>
    <property type="evidence" value="ECO:0007669"/>
    <property type="project" value="UniProtKB-KW"/>
</dbReference>
<evidence type="ECO:0000313" key="14">
    <source>
        <dbReference type="EMBL" id="GEM89284.1"/>
    </source>
</evidence>
<evidence type="ECO:0000256" key="11">
    <source>
        <dbReference type="ARBA" id="ARBA00023049"/>
    </source>
</evidence>
<keyword evidence="12 13" id="KW-0472">Membrane</keyword>
<evidence type="ECO:0000256" key="7">
    <source>
        <dbReference type="ARBA" id="ARBA00022723"/>
    </source>
</evidence>
<keyword evidence="7" id="KW-0479">Metal-binding</keyword>
<organism evidence="14 15">
    <name type="scientific">Oceanithermus desulfurans NBRC 100063</name>
    <dbReference type="NCBI Taxonomy" id="1227550"/>
    <lineage>
        <taxon>Bacteria</taxon>
        <taxon>Thermotogati</taxon>
        <taxon>Deinococcota</taxon>
        <taxon>Deinococci</taxon>
        <taxon>Thermales</taxon>
        <taxon>Thermaceae</taxon>
        <taxon>Oceanithermus</taxon>
    </lineage>
</organism>
<keyword evidence="5" id="KW-0645">Protease</keyword>
<evidence type="ECO:0000256" key="2">
    <source>
        <dbReference type="ARBA" id="ARBA00004651"/>
    </source>
</evidence>
<comment type="caution">
    <text evidence="14">The sequence shown here is derived from an EMBL/GenBank/DDBJ whole genome shotgun (WGS) entry which is preliminary data.</text>
</comment>
<protein>
    <submittedName>
        <fullName evidence="14">Membrane protein</fullName>
    </submittedName>
</protein>
<accession>A0A511RI01</accession>
<evidence type="ECO:0000256" key="12">
    <source>
        <dbReference type="ARBA" id="ARBA00023136"/>
    </source>
</evidence>
<dbReference type="CDD" id="cd06158">
    <property type="entry name" value="S2P-M50_like_1"/>
    <property type="match status" value="1"/>
</dbReference>
<evidence type="ECO:0000256" key="13">
    <source>
        <dbReference type="SAM" id="Phobius"/>
    </source>
</evidence>
<feature type="transmembrane region" description="Helical" evidence="13">
    <location>
        <begin position="12"/>
        <end position="35"/>
    </location>
</feature>
<keyword evidence="8" id="KW-0378">Hydrolase</keyword>
<dbReference type="PANTHER" id="PTHR35864:SF1">
    <property type="entry name" value="ZINC METALLOPROTEASE YWHC-RELATED"/>
    <property type="match status" value="1"/>
</dbReference>
<keyword evidence="10 13" id="KW-1133">Transmembrane helix</keyword>
<dbReference type="GO" id="GO:0005886">
    <property type="term" value="C:plasma membrane"/>
    <property type="evidence" value="ECO:0007669"/>
    <property type="project" value="UniProtKB-SubCell"/>
</dbReference>
<feature type="transmembrane region" description="Helical" evidence="13">
    <location>
        <begin position="85"/>
        <end position="107"/>
    </location>
</feature>
<dbReference type="PANTHER" id="PTHR35864">
    <property type="entry name" value="ZINC METALLOPROTEASE MJ0611-RELATED"/>
    <property type="match status" value="1"/>
</dbReference>
<feature type="transmembrane region" description="Helical" evidence="13">
    <location>
        <begin position="119"/>
        <end position="139"/>
    </location>
</feature>
<keyword evidence="11" id="KW-0482">Metalloprotease</keyword>
<evidence type="ECO:0000313" key="15">
    <source>
        <dbReference type="Proteomes" id="UP000321827"/>
    </source>
</evidence>
<evidence type="ECO:0000256" key="6">
    <source>
        <dbReference type="ARBA" id="ARBA00022692"/>
    </source>
</evidence>
<evidence type="ECO:0000256" key="10">
    <source>
        <dbReference type="ARBA" id="ARBA00022989"/>
    </source>
</evidence>
<evidence type="ECO:0000256" key="8">
    <source>
        <dbReference type="ARBA" id="ARBA00022801"/>
    </source>
</evidence>
<dbReference type="OrthoDB" id="31618at2"/>
<comment type="cofactor">
    <cofactor evidence="1">
        <name>Zn(2+)</name>
        <dbReference type="ChEBI" id="CHEBI:29105"/>
    </cofactor>
</comment>
<reference evidence="14 15" key="1">
    <citation type="submission" date="2019-07" db="EMBL/GenBank/DDBJ databases">
        <title>Whole genome shotgun sequence of Oceanithermus desulfurans NBRC 100063.</title>
        <authorList>
            <person name="Hosoyama A."/>
            <person name="Uohara A."/>
            <person name="Ohji S."/>
            <person name="Ichikawa N."/>
        </authorList>
    </citation>
    <scope>NUCLEOTIDE SEQUENCE [LARGE SCALE GENOMIC DNA]</scope>
    <source>
        <strain evidence="14 15">NBRC 100063</strain>
    </source>
</reference>